<evidence type="ECO:0000256" key="5">
    <source>
        <dbReference type="ARBA" id="ARBA00023315"/>
    </source>
</evidence>
<feature type="domain" description="Gcp-like" evidence="7">
    <location>
        <begin position="30"/>
        <end position="223"/>
    </location>
</feature>
<evidence type="ECO:0000259" key="7">
    <source>
        <dbReference type="Pfam" id="PF00814"/>
    </source>
</evidence>
<dbReference type="InterPro" id="IPR000905">
    <property type="entry name" value="Gcp-like_dom"/>
</dbReference>
<keyword evidence="5" id="KW-0012">Acyltransferase</keyword>
<feature type="non-terminal residue" evidence="8">
    <location>
        <position position="223"/>
    </location>
</feature>
<dbReference type="EC" id="2.3.1.234" evidence="1"/>
<evidence type="ECO:0000256" key="2">
    <source>
        <dbReference type="ARBA" id="ARBA00022679"/>
    </source>
</evidence>
<dbReference type="Pfam" id="PF00814">
    <property type="entry name" value="TsaD"/>
    <property type="match status" value="1"/>
</dbReference>
<dbReference type="InterPro" id="IPR017861">
    <property type="entry name" value="KAE1/TsaD"/>
</dbReference>
<dbReference type="GO" id="GO:0046872">
    <property type="term" value="F:metal ion binding"/>
    <property type="evidence" value="ECO:0007669"/>
    <property type="project" value="UniProtKB-KW"/>
</dbReference>
<name>A0A0F8WPD6_9ZZZZ</name>
<dbReference type="SUPFAM" id="SSF53067">
    <property type="entry name" value="Actin-like ATPase domain"/>
    <property type="match status" value="2"/>
</dbReference>
<dbReference type="PANTHER" id="PTHR11735">
    <property type="entry name" value="TRNA N6-ADENOSINE THREONYLCARBAMOYLTRANSFERASE"/>
    <property type="match status" value="1"/>
</dbReference>
<evidence type="ECO:0000313" key="8">
    <source>
        <dbReference type="EMBL" id="KKK58762.1"/>
    </source>
</evidence>
<dbReference type="NCBIfam" id="TIGR00329">
    <property type="entry name" value="gcp_kae1"/>
    <property type="match status" value="1"/>
</dbReference>
<keyword evidence="3" id="KW-0819">tRNA processing</keyword>
<evidence type="ECO:0000256" key="6">
    <source>
        <dbReference type="ARBA" id="ARBA00048117"/>
    </source>
</evidence>
<dbReference type="Gene3D" id="3.30.420.40">
    <property type="match status" value="2"/>
</dbReference>
<organism evidence="8">
    <name type="scientific">marine sediment metagenome</name>
    <dbReference type="NCBI Taxonomy" id="412755"/>
    <lineage>
        <taxon>unclassified sequences</taxon>
        <taxon>metagenomes</taxon>
        <taxon>ecological metagenomes</taxon>
    </lineage>
</organism>
<dbReference type="PRINTS" id="PR00789">
    <property type="entry name" value="OSIALOPTASE"/>
</dbReference>
<comment type="caution">
    <text evidence="8">The sequence shown here is derived from an EMBL/GenBank/DDBJ whole genome shotgun (WGS) entry which is preliminary data.</text>
</comment>
<dbReference type="InterPro" id="IPR043129">
    <property type="entry name" value="ATPase_NBD"/>
</dbReference>
<dbReference type="EMBL" id="LAZR01063814">
    <property type="protein sequence ID" value="KKK58762.1"/>
    <property type="molecule type" value="Genomic_DNA"/>
</dbReference>
<dbReference type="FunFam" id="3.30.420.40:FF:000012">
    <property type="entry name" value="tRNA N6-adenosine threonylcarbamoyltransferase"/>
    <property type="match status" value="1"/>
</dbReference>
<reference evidence="8" key="1">
    <citation type="journal article" date="2015" name="Nature">
        <title>Complex archaea that bridge the gap between prokaryotes and eukaryotes.</title>
        <authorList>
            <person name="Spang A."/>
            <person name="Saw J.H."/>
            <person name="Jorgensen S.L."/>
            <person name="Zaremba-Niedzwiedzka K."/>
            <person name="Martijn J."/>
            <person name="Lind A.E."/>
            <person name="van Eijk R."/>
            <person name="Schleper C."/>
            <person name="Guy L."/>
            <person name="Ettema T.J."/>
        </authorList>
    </citation>
    <scope>NUCLEOTIDE SEQUENCE</scope>
</reference>
<proteinExistence type="predicted"/>
<evidence type="ECO:0000256" key="3">
    <source>
        <dbReference type="ARBA" id="ARBA00022694"/>
    </source>
</evidence>
<dbReference type="GO" id="GO:0061711">
    <property type="term" value="F:tRNA N(6)-L-threonylcarbamoyladenine synthase activity"/>
    <property type="evidence" value="ECO:0007669"/>
    <property type="project" value="UniProtKB-EC"/>
</dbReference>
<comment type="catalytic activity">
    <reaction evidence="6">
        <text>L-threonylcarbamoyladenylate + adenosine(37) in tRNA = N(6)-L-threonylcarbamoyladenosine(37) in tRNA + AMP + H(+)</text>
        <dbReference type="Rhea" id="RHEA:37059"/>
        <dbReference type="Rhea" id="RHEA-COMP:10162"/>
        <dbReference type="Rhea" id="RHEA-COMP:10163"/>
        <dbReference type="ChEBI" id="CHEBI:15378"/>
        <dbReference type="ChEBI" id="CHEBI:73682"/>
        <dbReference type="ChEBI" id="CHEBI:74411"/>
        <dbReference type="ChEBI" id="CHEBI:74418"/>
        <dbReference type="ChEBI" id="CHEBI:456215"/>
        <dbReference type="EC" id="2.3.1.234"/>
    </reaction>
</comment>
<evidence type="ECO:0000256" key="4">
    <source>
        <dbReference type="ARBA" id="ARBA00022723"/>
    </source>
</evidence>
<dbReference type="PANTHER" id="PTHR11735:SF6">
    <property type="entry name" value="TRNA N6-ADENOSINE THREONYLCARBAMOYLTRANSFERASE, MITOCHONDRIAL"/>
    <property type="match status" value="1"/>
</dbReference>
<dbReference type="NCBIfam" id="TIGR03723">
    <property type="entry name" value="T6A_TsaD_YgjD"/>
    <property type="match status" value="1"/>
</dbReference>
<gene>
    <name evidence="8" type="ORF">LCGC14_3041170</name>
</gene>
<dbReference type="AlphaFoldDB" id="A0A0F8WPD6"/>
<keyword evidence="4" id="KW-0479">Metal-binding</keyword>
<dbReference type="InterPro" id="IPR022450">
    <property type="entry name" value="TsaD"/>
</dbReference>
<keyword evidence="2" id="KW-0808">Transferase</keyword>
<protein>
    <recommendedName>
        <fullName evidence="1">N(6)-L-threonylcarbamoyladenine synthase</fullName>
        <ecNumber evidence="1">2.3.1.234</ecNumber>
    </recommendedName>
</protein>
<dbReference type="GO" id="GO:0002949">
    <property type="term" value="P:tRNA threonylcarbamoyladenosine modification"/>
    <property type="evidence" value="ECO:0007669"/>
    <property type="project" value="InterPro"/>
</dbReference>
<accession>A0A0F8WPD6</accession>
<sequence>MTAREPALIVGVESTCDETGCAVVADGRRVLSNVVATQIELHARFGGVVPEIASRAHLEAINTVIAEALAQADLDPAAVSAIAVAHQPGLIGSLLVGLMAAKTLAWVWEKPLIGINHVHAHAYAPALDDEPIEYPAVALIASGGHTSLYHCRGPMDLELLGATMDDAAGEAFDKVAAILQLGYPGGPAIDRAARDGDPDAIDFPRPLGKGQSLDFSFSGLKTA</sequence>
<evidence type="ECO:0000256" key="1">
    <source>
        <dbReference type="ARBA" id="ARBA00012156"/>
    </source>
</evidence>